<protein>
    <submittedName>
        <fullName evidence="1">Uncharacterized protein</fullName>
    </submittedName>
</protein>
<dbReference type="EMBL" id="JACHOO010000016">
    <property type="protein sequence ID" value="MBB5755246.1"/>
    <property type="molecule type" value="Genomic_DNA"/>
</dbReference>
<sequence length="39" mass="4255">MADLDRTQLIAMAGAKIADARLLFDNGRRPNAYYLAGSN</sequence>
<evidence type="ECO:0000313" key="1">
    <source>
        <dbReference type="EMBL" id="MBB5755246.1"/>
    </source>
</evidence>
<gene>
    <name evidence="1" type="ORF">GGQ63_004348</name>
</gene>
<proteinExistence type="predicted"/>
<organism evidence="1 2">
    <name type="scientific">Prosthecomicrobium pneumaticum</name>
    <dbReference type="NCBI Taxonomy" id="81895"/>
    <lineage>
        <taxon>Bacteria</taxon>
        <taxon>Pseudomonadati</taxon>
        <taxon>Pseudomonadota</taxon>
        <taxon>Alphaproteobacteria</taxon>
        <taxon>Hyphomicrobiales</taxon>
        <taxon>Kaistiaceae</taxon>
        <taxon>Prosthecomicrobium</taxon>
    </lineage>
</organism>
<accession>A0A7W9FR60</accession>
<dbReference type="Proteomes" id="UP000523821">
    <property type="component" value="Unassembled WGS sequence"/>
</dbReference>
<evidence type="ECO:0000313" key="2">
    <source>
        <dbReference type="Proteomes" id="UP000523821"/>
    </source>
</evidence>
<reference evidence="1 2" key="1">
    <citation type="submission" date="2020-08" db="EMBL/GenBank/DDBJ databases">
        <title>Genomic Encyclopedia of Type Strains, Phase IV (KMG-IV): sequencing the most valuable type-strain genomes for metagenomic binning, comparative biology and taxonomic classification.</title>
        <authorList>
            <person name="Goeker M."/>
        </authorList>
    </citation>
    <scope>NUCLEOTIDE SEQUENCE [LARGE SCALE GENOMIC DNA]</scope>
    <source>
        <strain evidence="1 2">DSM 16268</strain>
    </source>
</reference>
<comment type="caution">
    <text evidence="1">The sequence shown here is derived from an EMBL/GenBank/DDBJ whole genome shotgun (WGS) entry which is preliminary data.</text>
</comment>
<dbReference type="AlphaFoldDB" id="A0A7W9FR60"/>
<keyword evidence="2" id="KW-1185">Reference proteome</keyword>
<name>A0A7W9FR60_9HYPH</name>